<dbReference type="Proteomes" id="UP000398389">
    <property type="component" value="Unassembled WGS sequence"/>
</dbReference>
<organism evidence="7 8">
    <name type="scientific">Magnusiomyces paraingens</name>
    <dbReference type="NCBI Taxonomy" id="2606893"/>
    <lineage>
        <taxon>Eukaryota</taxon>
        <taxon>Fungi</taxon>
        <taxon>Dikarya</taxon>
        <taxon>Ascomycota</taxon>
        <taxon>Saccharomycotina</taxon>
        <taxon>Dipodascomycetes</taxon>
        <taxon>Dipodascales</taxon>
        <taxon>Dipodascaceae</taxon>
        <taxon>Magnusiomyces</taxon>
    </lineage>
</organism>
<comment type="cofactor">
    <cofactor evidence="1">
        <name>Zn(2+)</name>
        <dbReference type="ChEBI" id="CHEBI:29105"/>
    </cofactor>
</comment>
<evidence type="ECO:0000256" key="3">
    <source>
        <dbReference type="ARBA" id="ARBA00022723"/>
    </source>
</evidence>
<dbReference type="GO" id="GO:0016787">
    <property type="term" value="F:hydrolase activity"/>
    <property type="evidence" value="ECO:0007669"/>
    <property type="project" value="UniProtKB-KW"/>
</dbReference>
<dbReference type="GeneID" id="43579433"/>
<reference evidence="7 8" key="1">
    <citation type="submission" date="2019-09" db="EMBL/GenBank/DDBJ databases">
        <authorList>
            <person name="Brejova B."/>
        </authorList>
    </citation>
    <scope>NUCLEOTIDE SEQUENCE [LARGE SCALE GENOMIC DNA]</scope>
</reference>
<dbReference type="PANTHER" id="PTHR43808">
    <property type="entry name" value="ACETYLORNITHINE DEACETYLASE"/>
    <property type="match status" value="1"/>
</dbReference>
<dbReference type="Pfam" id="PF01546">
    <property type="entry name" value="Peptidase_M20"/>
    <property type="match status" value="1"/>
</dbReference>
<dbReference type="EMBL" id="CABVLU010000001">
    <property type="protein sequence ID" value="VVT45018.1"/>
    <property type="molecule type" value="Genomic_DNA"/>
</dbReference>
<evidence type="ECO:0000256" key="5">
    <source>
        <dbReference type="ARBA" id="ARBA00022833"/>
    </source>
</evidence>
<comment type="similarity">
    <text evidence="2">Belongs to the peptidase M20A family.</text>
</comment>
<dbReference type="InterPro" id="IPR002933">
    <property type="entry name" value="Peptidase_M20"/>
</dbReference>
<dbReference type="SUPFAM" id="SSF55031">
    <property type="entry name" value="Bacterial exopeptidase dimerisation domain"/>
    <property type="match status" value="1"/>
</dbReference>
<proteinExistence type="inferred from homology"/>
<dbReference type="RefSeq" id="XP_031851224.1">
    <property type="nucleotide sequence ID" value="XM_031995333.1"/>
</dbReference>
<dbReference type="InterPro" id="IPR001261">
    <property type="entry name" value="ArgE/DapE_CS"/>
</dbReference>
<feature type="domain" description="Peptidase M20 dimerisation" evidence="6">
    <location>
        <begin position="176"/>
        <end position="274"/>
    </location>
</feature>
<dbReference type="PROSITE" id="PS00758">
    <property type="entry name" value="ARGE_DAPE_CPG2_1"/>
    <property type="match status" value="1"/>
</dbReference>
<keyword evidence="3" id="KW-0479">Metal-binding</keyword>
<keyword evidence="4" id="KW-0378">Hydrolase</keyword>
<dbReference type="AlphaFoldDB" id="A0A5E8B1F0"/>
<evidence type="ECO:0000313" key="7">
    <source>
        <dbReference type="EMBL" id="VVT45018.1"/>
    </source>
</evidence>
<dbReference type="CDD" id="cd05652">
    <property type="entry name" value="M20_ArgE_DapE-like_fungal"/>
    <property type="match status" value="1"/>
</dbReference>
<dbReference type="InterPro" id="IPR036264">
    <property type="entry name" value="Bact_exopeptidase_dim_dom"/>
</dbReference>
<name>A0A5E8B1F0_9ASCO</name>
<gene>
    <name evidence="7" type="ORF">SAPINGB_P000610</name>
</gene>
<accession>A0A5E8B1F0</accession>
<keyword evidence="8" id="KW-1185">Reference proteome</keyword>
<keyword evidence="5" id="KW-0862">Zinc</keyword>
<dbReference type="Gene3D" id="3.30.70.360">
    <property type="match status" value="1"/>
</dbReference>
<evidence type="ECO:0000313" key="8">
    <source>
        <dbReference type="Proteomes" id="UP000398389"/>
    </source>
</evidence>
<dbReference type="OrthoDB" id="3064516at2759"/>
<dbReference type="Gene3D" id="3.40.630.10">
    <property type="entry name" value="Zn peptidases"/>
    <property type="match status" value="1"/>
</dbReference>
<evidence type="ECO:0000259" key="6">
    <source>
        <dbReference type="Pfam" id="PF07687"/>
    </source>
</evidence>
<evidence type="ECO:0000256" key="4">
    <source>
        <dbReference type="ARBA" id="ARBA00022801"/>
    </source>
</evidence>
<dbReference type="Pfam" id="PF07687">
    <property type="entry name" value="M20_dimer"/>
    <property type="match status" value="1"/>
</dbReference>
<dbReference type="InterPro" id="IPR011650">
    <property type="entry name" value="Peptidase_M20_dimer"/>
</dbReference>
<protein>
    <recommendedName>
        <fullName evidence="6">Peptidase M20 dimerisation domain-containing protein</fullName>
    </recommendedName>
</protein>
<evidence type="ECO:0000256" key="1">
    <source>
        <dbReference type="ARBA" id="ARBA00001947"/>
    </source>
</evidence>
<evidence type="ECO:0000256" key="2">
    <source>
        <dbReference type="ARBA" id="ARBA00006247"/>
    </source>
</evidence>
<dbReference type="InterPro" id="IPR050072">
    <property type="entry name" value="Peptidase_M20A"/>
</dbReference>
<dbReference type="PANTHER" id="PTHR43808:SF8">
    <property type="entry name" value="PEPTIDASE M20 DIMERISATION DOMAIN-CONTAINING PROTEIN"/>
    <property type="match status" value="1"/>
</dbReference>
<dbReference type="GO" id="GO:0046872">
    <property type="term" value="F:metal ion binding"/>
    <property type="evidence" value="ECO:0007669"/>
    <property type="project" value="UniProtKB-KW"/>
</dbReference>
<dbReference type="SUPFAM" id="SSF53187">
    <property type="entry name" value="Zn-dependent exopeptidases"/>
    <property type="match status" value="1"/>
</dbReference>
<sequence length="358" mass="39664">MSFDADVYFNGQRKELYRLHKELIEIESISGDENSVGIYLKTYLEGLGYTVEWQPVPGKTNRERANVYAYKGTERNTQVLLTSHIDTVPPYFGYRVEGDRIYGRGSVDDKNCVAAMIVALEELFAEKRVTPEDVGLLFVVEEEVGGPGMQFANKNLDIKSWKSVIFGEPTEMKLGIGHKGVVMFDYVAHGKAAHSGYPELGINATSKLIDALYKLTHSPLPRSDLLGESTINVGIINGGVAGNVIPEYAKATIIIRVAKNIEKILEIVNSIAAEFDLEVANVYSVPEQSLDFKVPGFDGIALSFVTDVANLDGNFKRFLYGSGSIHVAHSDHEYVPIKELYDSVDGYKKLVQFSLENH</sequence>